<organism evidence="5">
    <name type="scientific">hydrothermal vent metagenome</name>
    <dbReference type="NCBI Taxonomy" id="652676"/>
    <lineage>
        <taxon>unclassified sequences</taxon>
        <taxon>metagenomes</taxon>
        <taxon>ecological metagenomes</taxon>
    </lineage>
</organism>
<dbReference type="InterPro" id="IPR003593">
    <property type="entry name" value="AAA+_ATPase"/>
</dbReference>
<dbReference type="GO" id="GO:0005524">
    <property type="term" value="F:ATP binding"/>
    <property type="evidence" value="ECO:0007669"/>
    <property type="project" value="UniProtKB-KW"/>
</dbReference>
<dbReference type="Pfam" id="PF00005">
    <property type="entry name" value="ABC_tran"/>
    <property type="match status" value="1"/>
</dbReference>
<keyword evidence="3" id="KW-0067">ATP-binding</keyword>
<dbReference type="SUPFAM" id="SSF52540">
    <property type="entry name" value="P-loop containing nucleoside triphosphate hydrolases"/>
    <property type="match status" value="1"/>
</dbReference>
<gene>
    <name evidence="5" type="ORF">MNBD_IGNAVI01-1980</name>
</gene>
<keyword evidence="1" id="KW-0813">Transport</keyword>
<evidence type="ECO:0000313" key="5">
    <source>
        <dbReference type="EMBL" id="VAX22557.1"/>
    </source>
</evidence>
<dbReference type="EMBL" id="UOGD01000231">
    <property type="protein sequence ID" value="VAX22557.1"/>
    <property type="molecule type" value="Genomic_DNA"/>
</dbReference>
<evidence type="ECO:0000259" key="4">
    <source>
        <dbReference type="PROSITE" id="PS50893"/>
    </source>
</evidence>
<evidence type="ECO:0000256" key="3">
    <source>
        <dbReference type="ARBA" id="ARBA00022840"/>
    </source>
</evidence>
<dbReference type="Gene3D" id="3.40.50.300">
    <property type="entry name" value="P-loop containing nucleotide triphosphate hydrolases"/>
    <property type="match status" value="1"/>
</dbReference>
<dbReference type="PANTHER" id="PTHR42939:SF1">
    <property type="entry name" value="ABC TRANSPORTER ATP-BINDING PROTEIN ALBC-RELATED"/>
    <property type="match status" value="1"/>
</dbReference>
<evidence type="ECO:0000256" key="1">
    <source>
        <dbReference type="ARBA" id="ARBA00022448"/>
    </source>
</evidence>
<name>A0A3B1D1F2_9ZZZZ</name>
<evidence type="ECO:0000256" key="2">
    <source>
        <dbReference type="ARBA" id="ARBA00022741"/>
    </source>
</evidence>
<dbReference type="InterPro" id="IPR051782">
    <property type="entry name" value="ABC_Transporter_VariousFunc"/>
</dbReference>
<keyword evidence="2" id="KW-0547">Nucleotide-binding</keyword>
<dbReference type="InterPro" id="IPR003439">
    <property type="entry name" value="ABC_transporter-like_ATP-bd"/>
</dbReference>
<accession>A0A3B1D1F2</accession>
<dbReference type="AlphaFoldDB" id="A0A3B1D1F2"/>
<dbReference type="CDD" id="cd03230">
    <property type="entry name" value="ABC_DR_subfamily_A"/>
    <property type="match status" value="1"/>
</dbReference>
<dbReference type="SMART" id="SM00382">
    <property type="entry name" value="AAA"/>
    <property type="match status" value="1"/>
</dbReference>
<dbReference type="PROSITE" id="PS50893">
    <property type="entry name" value="ABC_TRANSPORTER_2"/>
    <property type="match status" value="1"/>
</dbReference>
<sequence length="210" mass="23954">MTNYSFILQDLTKSFSRRLIFKNINAEFNSGSVYGLAGSNGSGKSTLAKIIAGLLSSTSGKVIHKFEDKEVPMEKLHDHLGFVSPYLVLYDEFTAEENLTHFLKIRGIEINNEIIRTLLNDFSLYGRRNDLLKAYSSGMKQRMKFIFSLIHSPELLILDEPTSNLDIEGKDKVYEVIERESKNKLIVIASNEESDLALCKEIIYVEEYKK</sequence>
<dbReference type="GO" id="GO:0016887">
    <property type="term" value="F:ATP hydrolysis activity"/>
    <property type="evidence" value="ECO:0007669"/>
    <property type="project" value="InterPro"/>
</dbReference>
<reference evidence="5" key="1">
    <citation type="submission" date="2018-06" db="EMBL/GenBank/DDBJ databases">
        <authorList>
            <person name="Zhirakovskaya E."/>
        </authorList>
    </citation>
    <scope>NUCLEOTIDE SEQUENCE</scope>
</reference>
<proteinExistence type="predicted"/>
<dbReference type="InterPro" id="IPR027417">
    <property type="entry name" value="P-loop_NTPase"/>
</dbReference>
<dbReference type="PANTHER" id="PTHR42939">
    <property type="entry name" value="ABC TRANSPORTER ATP-BINDING PROTEIN ALBC-RELATED"/>
    <property type="match status" value="1"/>
</dbReference>
<protein>
    <recommendedName>
        <fullName evidence="4">ABC transporter domain-containing protein</fullName>
    </recommendedName>
</protein>
<feature type="domain" description="ABC transporter" evidence="4">
    <location>
        <begin position="6"/>
        <end position="209"/>
    </location>
</feature>